<dbReference type="GO" id="GO:0005886">
    <property type="term" value="C:plasma membrane"/>
    <property type="evidence" value="ECO:0007669"/>
    <property type="project" value="UniProtKB-SubCell"/>
</dbReference>
<comment type="similarity">
    <text evidence="2">Belongs to the binding-protein-dependent transport system permease family. CysTW subfamily.</text>
</comment>
<sequence length="292" mass="32522">MKKQKLPSTHVSCQGACAARLPFILWTMVFVAIPLLYILCMSFMKKAATWGILAEFSLDSYQKLFDPVYVKVFGQSMWLAFLTTVFTLLIGYPFAYFTSKLPPKWRSLVLLLIIVPFWTNSLVRIYGWMILLRSQGVINSLLIMLGIIDSPLKLLYNFGAVLVGMVYALIPFMILSVYNSIAKLDPALVEASRDLGASRWRAFWTVTVPMTRAGIMAGCVLVFIPSVGLFFVSDLLGGAKTMLLGNLIKNELLTARNWPMGAALSIVMMTMTMIVIGIYKKVSGEKSLEGIV</sequence>
<dbReference type="Proteomes" id="UP000623678">
    <property type="component" value="Unassembled WGS sequence"/>
</dbReference>
<keyword evidence="5 8" id="KW-0812">Transmembrane</keyword>
<keyword evidence="3 8" id="KW-0813">Transport</keyword>
<evidence type="ECO:0000256" key="7">
    <source>
        <dbReference type="ARBA" id="ARBA00023136"/>
    </source>
</evidence>
<dbReference type="EMBL" id="JACRTD010000001">
    <property type="protein sequence ID" value="MBC8583993.1"/>
    <property type="molecule type" value="Genomic_DNA"/>
</dbReference>
<feature type="domain" description="ABC transmembrane type-1" evidence="9">
    <location>
        <begin position="73"/>
        <end position="279"/>
    </location>
</feature>
<feature type="transmembrane region" description="Helical" evidence="8">
    <location>
        <begin position="77"/>
        <end position="96"/>
    </location>
</feature>
<dbReference type="InterPro" id="IPR000515">
    <property type="entry name" value="MetI-like"/>
</dbReference>
<feature type="transmembrane region" description="Helical" evidence="8">
    <location>
        <begin position="213"/>
        <end position="237"/>
    </location>
</feature>
<organism evidence="10 11">
    <name type="scientific">Youxingia wuxianensis</name>
    <dbReference type="NCBI Taxonomy" id="2763678"/>
    <lineage>
        <taxon>Bacteria</taxon>
        <taxon>Bacillati</taxon>
        <taxon>Bacillota</taxon>
        <taxon>Clostridia</taxon>
        <taxon>Eubacteriales</taxon>
        <taxon>Oscillospiraceae</taxon>
        <taxon>Youxingia</taxon>
    </lineage>
</organism>
<evidence type="ECO:0000256" key="3">
    <source>
        <dbReference type="ARBA" id="ARBA00022448"/>
    </source>
</evidence>
<proteinExistence type="inferred from homology"/>
<keyword evidence="7 8" id="KW-0472">Membrane</keyword>
<gene>
    <name evidence="10" type="ORF">H8705_00105</name>
</gene>
<dbReference type="CDD" id="cd06261">
    <property type="entry name" value="TM_PBP2"/>
    <property type="match status" value="1"/>
</dbReference>
<feature type="transmembrane region" description="Helical" evidence="8">
    <location>
        <begin position="108"/>
        <end position="126"/>
    </location>
</feature>
<dbReference type="GO" id="GO:0055085">
    <property type="term" value="P:transmembrane transport"/>
    <property type="evidence" value="ECO:0007669"/>
    <property type="project" value="InterPro"/>
</dbReference>
<evidence type="ECO:0000313" key="10">
    <source>
        <dbReference type="EMBL" id="MBC8583993.1"/>
    </source>
</evidence>
<evidence type="ECO:0000256" key="4">
    <source>
        <dbReference type="ARBA" id="ARBA00022475"/>
    </source>
</evidence>
<reference evidence="10" key="1">
    <citation type="submission" date="2020-08" db="EMBL/GenBank/DDBJ databases">
        <title>Genome public.</title>
        <authorList>
            <person name="Liu C."/>
            <person name="Sun Q."/>
        </authorList>
    </citation>
    <scope>NUCLEOTIDE SEQUENCE</scope>
    <source>
        <strain evidence="10">NSJ-64</strain>
    </source>
</reference>
<name>A0A926IGT3_9FIRM</name>
<dbReference type="Gene3D" id="1.10.3720.10">
    <property type="entry name" value="MetI-like"/>
    <property type="match status" value="1"/>
</dbReference>
<comment type="caution">
    <text evidence="10">The sequence shown here is derived from an EMBL/GenBank/DDBJ whole genome shotgun (WGS) entry which is preliminary data.</text>
</comment>
<dbReference type="Pfam" id="PF00528">
    <property type="entry name" value="BPD_transp_1"/>
    <property type="match status" value="1"/>
</dbReference>
<protein>
    <submittedName>
        <fullName evidence="10">ABC transporter permease</fullName>
    </submittedName>
</protein>
<dbReference type="SUPFAM" id="SSF161098">
    <property type="entry name" value="MetI-like"/>
    <property type="match status" value="1"/>
</dbReference>
<feature type="transmembrane region" description="Helical" evidence="8">
    <location>
        <begin position="155"/>
        <end position="178"/>
    </location>
</feature>
<evidence type="ECO:0000256" key="6">
    <source>
        <dbReference type="ARBA" id="ARBA00022989"/>
    </source>
</evidence>
<comment type="subcellular location">
    <subcellularLocation>
        <location evidence="1 8">Cell membrane</location>
        <topology evidence="1 8">Multi-pass membrane protein</topology>
    </subcellularLocation>
</comment>
<feature type="transmembrane region" description="Helical" evidence="8">
    <location>
        <begin position="21"/>
        <end position="44"/>
    </location>
</feature>
<evidence type="ECO:0000259" key="9">
    <source>
        <dbReference type="PROSITE" id="PS50928"/>
    </source>
</evidence>
<accession>A0A926IGT3</accession>
<evidence type="ECO:0000256" key="8">
    <source>
        <dbReference type="RuleBase" id="RU363032"/>
    </source>
</evidence>
<dbReference type="InterPro" id="IPR035906">
    <property type="entry name" value="MetI-like_sf"/>
</dbReference>
<evidence type="ECO:0000256" key="2">
    <source>
        <dbReference type="ARBA" id="ARBA00007069"/>
    </source>
</evidence>
<keyword evidence="11" id="KW-1185">Reference proteome</keyword>
<keyword evidence="6 8" id="KW-1133">Transmembrane helix</keyword>
<keyword evidence="4" id="KW-1003">Cell membrane</keyword>
<evidence type="ECO:0000313" key="11">
    <source>
        <dbReference type="Proteomes" id="UP000623678"/>
    </source>
</evidence>
<dbReference type="PROSITE" id="PS50928">
    <property type="entry name" value="ABC_TM1"/>
    <property type="match status" value="1"/>
</dbReference>
<dbReference type="PANTHER" id="PTHR42929">
    <property type="entry name" value="INNER MEMBRANE ABC TRANSPORTER PERMEASE PROTEIN YDCU-RELATED-RELATED"/>
    <property type="match status" value="1"/>
</dbReference>
<evidence type="ECO:0000256" key="5">
    <source>
        <dbReference type="ARBA" id="ARBA00022692"/>
    </source>
</evidence>
<dbReference type="AlphaFoldDB" id="A0A926IGT3"/>
<feature type="transmembrane region" description="Helical" evidence="8">
    <location>
        <begin position="258"/>
        <end position="279"/>
    </location>
</feature>
<dbReference type="RefSeq" id="WP_262393851.1">
    <property type="nucleotide sequence ID" value="NZ_JACRTD010000001.1"/>
</dbReference>
<dbReference type="PANTHER" id="PTHR42929:SF1">
    <property type="entry name" value="INNER MEMBRANE ABC TRANSPORTER PERMEASE PROTEIN YDCU-RELATED"/>
    <property type="match status" value="1"/>
</dbReference>
<evidence type="ECO:0000256" key="1">
    <source>
        <dbReference type="ARBA" id="ARBA00004651"/>
    </source>
</evidence>